<proteinExistence type="predicted"/>
<organism evidence="1 2">
    <name type="scientific">Paraglaciecola aquimarina</name>
    <dbReference type="NCBI Taxonomy" id="1235557"/>
    <lineage>
        <taxon>Bacteria</taxon>
        <taxon>Pseudomonadati</taxon>
        <taxon>Pseudomonadota</taxon>
        <taxon>Gammaproteobacteria</taxon>
        <taxon>Alteromonadales</taxon>
        <taxon>Alteromonadaceae</taxon>
        <taxon>Paraglaciecola</taxon>
    </lineage>
</organism>
<protein>
    <submittedName>
        <fullName evidence="1">Tetratricopeptide repeat protein</fullName>
    </submittedName>
</protein>
<dbReference type="EMBL" id="JAWDIO010000002">
    <property type="protein sequence ID" value="MDU0355848.1"/>
    <property type="molecule type" value="Genomic_DNA"/>
</dbReference>
<keyword evidence="2" id="KW-1185">Reference proteome</keyword>
<dbReference type="SUPFAM" id="SSF48452">
    <property type="entry name" value="TPR-like"/>
    <property type="match status" value="1"/>
</dbReference>
<gene>
    <name evidence="1" type="ORF">RS130_19910</name>
</gene>
<dbReference type="Gene3D" id="1.25.40.10">
    <property type="entry name" value="Tetratricopeptide repeat domain"/>
    <property type="match status" value="1"/>
</dbReference>
<comment type="caution">
    <text evidence="1">The sequence shown here is derived from an EMBL/GenBank/DDBJ whole genome shotgun (WGS) entry which is preliminary data.</text>
</comment>
<sequence>MQPITRLVFILLFSTMLLFQVKVSAQENNLVSESQSLQKIELLQDSVSESPQQQVVTLSSIINTCRENDWQQAYLYASMLKIELLLDIEHVNEAEAIFSQLTSTANQVLDPEISIRLDVAQLRINDAKGLLLDIKKLHESLLAKADKIESHKLAGQVYLAVGNSLYNNSDNIGALKALRNAYTAYETANDLSGLGYVYNTLANVNGDLKNNDIAIEYLEKALTISRTRNDKFSQSINLYNIGNTYIIIGNAKKAREYLGLAMQASIHINDDIGVSWAKKALADIDIEEKNGKVQSIYSVRLSLSLLKVAPLCLYLKHC</sequence>
<evidence type="ECO:0000313" key="2">
    <source>
        <dbReference type="Proteomes" id="UP001247805"/>
    </source>
</evidence>
<dbReference type="RefSeq" id="WP_316027368.1">
    <property type="nucleotide sequence ID" value="NZ_JAWDIO010000002.1"/>
</dbReference>
<dbReference type="Proteomes" id="UP001247805">
    <property type="component" value="Unassembled WGS sequence"/>
</dbReference>
<dbReference type="PANTHER" id="PTHR10098">
    <property type="entry name" value="RAPSYN-RELATED"/>
    <property type="match status" value="1"/>
</dbReference>
<name>A0ABU3T0Q4_9ALTE</name>
<accession>A0ABU3T0Q4</accession>
<reference evidence="1 2" key="1">
    <citation type="submission" date="2023-10" db="EMBL/GenBank/DDBJ databases">
        <title>Glaciecola aquimarina strain GGW-M5 nov., isolated from a coastal seawater.</title>
        <authorList>
            <person name="Bayburt H."/>
            <person name="Kim J.M."/>
            <person name="Choi B.J."/>
            <person name="Jeon C.O."/>
        </authorList>
    </citation>
    <scope>NUCLEOTIDE SEQUENCE [LARGE SCALE GENOMIC DNA]</scope>
    <source>
        <strain evidence="1 2">KCTC 32108</strain>
    </source>
</reference>
<evidence type="ECO:0000313" key="1">
    <source>
        <dbReference type="EMBL" id="MDU0355848.1"/>
    </source>
</evidence>
<dbReference type="Pfam" id="PF13424">
    <property type="entry name" value="TPR_12"/>
    <property type="match status" value="1"/>
</dbReference>
<dbReference type="InterPro" id="IPR011990">
    <property type="entry name" value="TPR-like_helical_dom_sf"/>
</dbReference>